<reference evidence="2" key="1">
    <citation type="submission" date="2023-04" db="EMBL/GenBank/DDBJ databases">
        <title>Phytophthora lilii NBRC 32176.</title>
        <authorList>
            <person name="Ichikawa N."/>
            <person name="Sato H."/>
            <person name="Tonouchi N."/>
        </authorList>
    </citation>
    <scope>NUCLEOTIDE SEQUENCE</scope>
    <source>
        <strain evidence="2">NBRC 32176</strain>
    </source>
</reference>
<evidence type="ECO:0000313" key="2">
    <source>
        <dbReference type="EMBL" id="GMF17142.1"/>
    </source>
</evidence>
<accession>A0A9W6WKR3</accession>
<proteinExistence type="predicted"/>
<comment type="caution">
    <text evidence="2">The sequence shown here is derived from an EMBL/GenBank/DDBJ whole genome shotgun (WGS) entry which is preliminary data.</text>
</comment>
<dbReference type="Proteomes" id="UP001165083">
    <property type="component" value="Unassembled WGS sequence"/>
</dbReference>
<organism evidence="2 3">
    <name type="scientific">Phytophthora lilii</name>
    <dbReference type="NCBI Taxonomy" id="2077276"/>
    <lineage>
        <taxon>Eukaryota</taxon>
        <taxon>Sar</taxon>
        <taxon>Stramenopiles</taxon>
        <taxon>Oomycota</taxon>
        <taxon>Peronosporomycetes</taxon>
        <taxon>Peronosporales</taxon>
        <taxon>Peronosporaceae</taxon>
        <taxon>Phytophthora</taxon>
    </lineage>
</organism>
<dbReference type="OrthoDB" id="117342at2759"/>
<protein>
    <submittedName>
        <fullName evidence="2">Unnamed protein product</fullName>
    </submittedName>
</protein>
<gene>
    <name evidence="2" type="ORF">Plil01_000621600</name>
</gene>
<dbReference type="EMBL" id="BSXW01000273">
    <property type="protein sequence ID" value="GMF17142.1"/>
    <property type="molecule type" value="Genomic_DNA"/>
</dbReference>
<feature type="region of interest" description="Disordered" evidence="1">
    <location>
        <begin position="60"/>
        <end position="84"/>
    </location>
</feature>
<dbReference type="AlphaFoldDB" id="A0A9W6WKR3"/>
<evidence type="ECO:0000313" key="3">
    <source>
        <dbReference type="Proteomes" id="UP001165083"/>
    </source>
</evidence>
<evidence type="ECO:0000256" key="1">
    <source>
        <dbReference type="SAM" id="MobiDB-lite"/>
    </source>
</evidence>
<keyword evidence="3" id="KW-1185">Reference proteome</keyword>
<sequence length="271" mass="31161">MMDYELFKDVGGERSLGDKDWDRLIKNMPQHAQRLRLFKESGFPHVDICRRISAGKEDPNALAGQKVEAEPQAPTAGSVKRSNSQEIEAPKAKRVCAPVEHESVQWSHDMERLLLFLCWRLKNIRGVLVDEGIKPQMWLEVAKELNEHVKTNFNKRAYCSTSLDGVLESSKLLLLISIIMWCWSSEQVKAKYLDLLLHYDRFKLATGYSGVADSFPKTDLKWEQLMRERPRYHGELQRLKDDGGFPHVNICSLITGTIHTILSRPRKLFDG</sequence>
<name>A0A9W6WKR3_9STRA</name>